<dbReference type="InterPro" id="IPR037950">
    <property type="entry name" value="PgdA-like"/>
</dbReference>
<dbReference type="AlphaFoldDB" id="A0A3M8DQW5"/>
<dbReference type="GO" id="GO:0016810">
    <property type="term" value="F:hydrolase activity, acting on carbon-nitrogen (but not peptide) bonds"/>
    <property type="evidence" value="ECO:0007669"/>
    <property type="project" value="InterPro"/>
</dbReference>
<evidence type="ECO:0000313" key="3">
    <source>
        <dbReference type="Proteomes" id="UP000269573"/>
    </source>
</evidence>
<comment type="caution">
    <text evidence="2">The sequence shown here is derived from an EMBL/GenBank/DDBJ whole genome shotgun (WGS) entry which is preliminary data.</text>
</comment>
<dbReference type="RefSeq" id="WP_122923415.1">
    <property type="nucleotide sequence ID" value="NZ_RHHU01000003.1"/>
</dbReference>
<name>A0A3M8DQW5_9BACL</name>
<dbReference type="EMBL" id="RHHU01000003">
    <property type="protein sequence ID" value="RNB89397.1"/>
    <property type="molecule type" value="Genomic_DNA"/>
</dbReference>
<dbReference type="InterPro" id="IPR002509">
    <property type="entry name" value="NODB_dom"/>
</dbReference>
<dbReference type="CDD" id="cd10938">
    <property type="entry name" value="CE4_HpPgdA_like"/>
    <property type="match status" value="1"/>
</dbReference>
<feature type="domain" description="NodB homology" evidence="1">
    <location>
        <begin position="38"/>
        <end position="265"/>
    </location>
</feature>
<reference evidence="2 3" key="1">
    <citation type="submission" date="2018-10" db="EMBL/GenBank/DDBJ databases">
        <title>Phylogenomics of Brevibacillus.</title>
        <authorList>
            <person name="Dunlap C."/>
        </authorList>
    </citation>
    <scope>NUCLEOTIDE SEQUENCE [LARGE SCALE GENOMIC DNA]</scope>
    <source>
        <strain evidence="2 3">JCM 15774</strain>
    </source>
</reference>
<dbReference type="Gene3D" id="3.20.20.370">
    <property type="entry name" value="Glycoside hydrolase/deacetylase"/>
    <property type="match status" value="1"/>
</dbReference>
<evidence type="ECO:0000259" key="1">
    <source>
        <dbReference type="PROSITE" id="PS51677"/>
    </source>
</evidence>
<dbReference type="Pfam" id="PF01522">
    <property type="entry name" value="Polysacc_deac_1"/>
    <property type="match status" value="1"/>
</dbReference>
<organism evidence="2 3">
    <name type="scientific">Brevibacillus nitrificans</name>
    <dbReference type="NCBI Taxonomy" id="651560"/>
    <lineage>
        <taxon>Bacteria</taxon>
        <taxon>Bacillati</taxon>
        <taxon>Bacillota</taxon>
        <taxon>Bacilli</taxon>
        <taxon>Bacillales</taxon>
        <taxon>Paenibacillaceae</taxon>
        <taxon>Brevibacillus</taxon>
    </lineage>
</organism>
<dbReference type="PANTHER" id="PTHR47561">
    <property type="entry name" value="POLYSACCHARIDE DEACETYLASE FAMILY PROTEIN (AFU_ORTHOLOGUE AFUA_6G05030)"/>
    <property type="match status" value="1"/>
</dbReference>
<dbReference type="SUPFAM" id="SSF88713">
    <property type="entry name" value="Glycoside hydrolase/deacetylase"/>
    <property type="match status" value="1"/>
</dbReference>
<dbReference type="InterPro" id="IPR011330">
    <property type="entry name" value="Glyco_hydro/deAcase_b/a-brl"/>
</dbReference>
<protein>
    <submittedName>
        <fullName evidence="2">Polysaccharide deacetylase</fullName>
    </submittedName>
</protein>
<evidence type="ECO:0000313" key="2">
    <source>
        <dbReference type="EMBL" id="RNB89397.1"/>
    </source>
</evidence>
<dbReference type="GO" id="GO:0005975">
    <property type="term" value="P:carbohydrate metabolic process"/>
    <property type="evidence" value="ECO:0007669"/>
    <property type="project" value="InterPro"/>
</dbReference>
<sequence>MRLKWPNGARCAVMLSFDVDAETIWANGNKHIEGGESFIRSLSIGQYGPLRSVPRILELLKKYDLPATFFVPAWVAEQYPEPFVAIAKDGHELGHHGYLHERFVDLTSEEQIAIIERSQAIFKQMVGKEARGFRTPSGDWAKQTPQLLRDAGFLYSSSMRGDDRPYRTVLNGETTDFIEIPPRWELDDYVQFGYNLYPAEPVGQDRITSQECVLDNFKQEFEGYYRYGLCYVLMMHPQIIGKPGRILMLEKLIQHIKSYPDVWFATGEQIAEWWKENY</sequence>
<dbReference type="Proteomes" id="UP000269573">
    <property type="component" value="Unassembled WGS sequence"/>
</dbReference>
<gene>
    <name evidence="2" type="ORF">EDM59_07320</name>
</gene>
<proteinExistence type="predicted"/>
<accession>A0A3M8DQW5</accession>
<dbReference type="PANTHER" id="PTHR47561:SF1">
    <property type="entry name" value="POLYSACCHARIDE DEACETYLASE FAMILY PROTEIN (AFU_ORTHOLOGUE AFUA_6G05030)"/>
    <property type="match status" value="1"/>
</dbReference>
<dbReference type="PROSITE" id="PS51677">
    <property type="entry name" value="NODB"/>
    <property type="match status" value="1"/>
</dbReference>
<keyword evidence="3" id="KW-1185">Reference proteome</keyword>